<dbReference type="Pfam" id="PF14856">
    <property type="entry name" value="Hce2"/>
    <property type="match status" value="1"/>
</dbReference>
<proteinExistence type="predicted"/>
<reference evidence="2 3" key="1">
    <citation type="journal article" date="2018" name="Front. Microbiol.">
        <title>Genome-Wide Analysis of Corynespora cassiicola Leaf Fall Disease Putative Effectors.</title>
        <authorList>
            <person name="Lopez D."/>
            <person name="Ribeiro S."/>
            <person name="Label P."/>
            <person name="Fumanal B."/>
            <person name="Venisse J.S."/>
            <person name="Kohler A."/>
            <person name="de Oliveira R.R."/>
            <person name="Labutti K."/>
            <person name="Lipzen A."/>
            <person name="Lail K."/>
            <person name="Bauer D."/>
            <person name="Ohm R.A."/>
            <person name="Barry K.W."/>
            <person name="Spatafora J."/>
            <person name="Grigoriev I.V."/>
            <person name="Martin F.M."/>
            <person name="Pujade-Renaud V."/>
        </authorList>
    </citation>
    <scope>NUCLEOTIDE SEQUENCE [LARGE SCALE GENOMIC DNA]</scope>
    <source>
        <strain evidence="2 3">Philippines</strain>
    </source>
</reference>
<dbReference type="OrthoDB" id="73875at2759"/>
<dbReference type="AlphaFoldDB" id="A0A2T2N1Q4"/>
<organism evidence="2 3">
    <name type="scientific">Corynespora cassiicola Philippines</name>
    <dbReference type="NCBI Taxonomy" id="1448308"/>
    <lineage>
        <taxon>Eukaryota</taxon>
        <taxon>Fungi</taxon>
        <taxon>Dikarya</taxon>
        <taxon>Ascomycota</taxon>
        <taxon>Pezizomycotina</taxon>
        <taxon>Dothideomycetes</taxon>
        <taxon>Pleosporomycetidae</taxon>
        <taxon>Pleosporales</taxon>
        <taxon>Corynesporascaceae</taxon>
        <taxon>Corynespora</taxon>
    </lineage>
</organism>
<evidence type="ECO:0000313" key="2">
    <source>
        <dbReference type="EMBL" id="PSN59371.1"/>
    </source>
</evidence>
<keyword evidence="3" id="KW-1185">Reference proteome</keyword>
<feature type="non-terminal residue" evidence="2">
    <location>
        <position position="115"/>
    </location>
</feature>
<evidence type="ECO:0000259" key="1">
    <source>
        <dbReference type="Pfam" id="PF14856"/>
    </source>
</evidence>
<dbReference type="EMBL" id="KZ678156">
    <property type="protein sequence ID" value="PSN59371.1"/>
    <property type="molecule type" value="Genomic_DNA"/>
</dbReference>
<accession>A0A2T2N1Q4</accession>
<dbReference type="Proteomes" id="UP000240883">
    <property type="component" value="Unassembled WGS sequence"/>
</dbReference>
<dbReference type="InterPro" id="IPR029226">
    <property type="entry name" value="Ecp2-like"/>
</dbReference>
<dbReference type="STRING" id="1448308.A0A2T2N1Q4"/>
<name>A0A2T2N1Q4_CORCC</name>
<evidence type="ECO:0000313" key="3">
    <source>
        <dbReference type="Proteomes" id="UP000240883"/>
    </source>
</evidence>
<gene>
    <name evidence="2" type="ORF">BS50DRAFT_476817</name>
</gene>
<protein>
    <recommendedName>
        <fullName evidence="1">Ecp2 effector protein-like domain-containing protein</fullName>
    </recommendedName>
</protein>
<sequence length="115" mass="12374">NECGDSSFENQTTGGSPTVNDCRQLARNIAGNGRWTVGAGGEHRQLAQYGTCAFGAQGNKSMNWAYIGNQDIIDLINDSINRFQWNGLVGAKGSMACRGGSGQIIDTEMIWGIYH</sequence>
<feature type="domain" description="Ecp2 effector protein-like" evidence="1">
    <location>
        <begin position="3"/>
        <end position="97"/>
    </location>
</feature>
<feature type="non-terminal residue" evidence="2">
    <location>
        <position position="1"/>
    </location>
</feature>